<protein>
    <submittedName>
        <fullName evidence="5">Tetratricopeptide TPR_1 repeat-containing protein</fullName>
    </submittedName>
</protein>
<reference evidence="5 6" key="2">
    <citation type="journal article" date="2011" name="Stand. Genomic Sci.">
        <title>Complete genome sequence of Isosphaera pallida type strain (IS1B).</title>
        <authorList>
            <consortium name="US DOE Joint Genome Institute (JGI-PGF)"/>
            <person name="Goker M."/>
            <person name="Cleland D."/>
            <person name="Saunders E."/>
            <person name="Lapidus A."/>
            <person name="Nolan M."/>
            <person name="Lucas S."/>
            <person name="Hammon N."/>
            <person name="Deshpande S."/>
            <person name="Cheng J.F."/>
            <person name="Tapia R."/>
            <person name="Han C."/>
            <person name="Goodwin L."/>
            <person name="Pitluck S."/>
            <person name="Liolios K."/>
            <person name="Pagani I."/>
            <person name="Ivanova N."/>
            <person name="Mavromatis K."/>
            <person name="Pati A."/>
            <person name="Chen A."/>
            <person name="Palaniappan K."/>
            <person name="Land M."/>
            <person name="Hauser L."/>
            <person name="Chang Y.J."/>
            <person name="Jeffries C.D."/>
            <person name="Detter J.C."/>
            <person name="Beck B."/>
            <person name="Woyke T."/>
            <person name="Bristow J."/>
            <person name="Eisen J.A."/>
            <person name="Markowitz V."/>
            <person name="Hugenholtz P."/>
            <person name="Kyrpides N.C."/>
            <person name="Klenk H.P."/>
        </authorList>
    </citation>
    <scope>NUCLEOTIDE SEQUENCE [LARGE SCALE GENOMIC DNA]</scope>
    <source>
        <strain evidence="6">ATCC 43644 / DSM 9630 / IS1B</strain>
    </source>
</reference>
<organism evidence="5 6">
    <name type="scientific">Isosphaera pallida (strain ATCC 43644 / DSM 9630 / IS1B)</name>
    <dbReference type="NCBI Taxonomy" id="575540"/>
    <lineage>
        <taxon>Bacteria</taxon>
        <taxon>Pseudomonadati</taxon>
        <taxon>Planctomycetota</taxon>
        <taxon>Planctomycetia</taxon>
        <taxon>Isosphaerales</taxon>
        <taxon>Isosphaeraceae</taxon>
        <taxon>Isosphaera</taxon>
    </lineage>
</organism>
<feature type="repeat" description="TPR" evidence="3">
    <location>
        <begin position="51"/>
        <end position="84"/>
    </location>
</feature>
<dbReference type="PANTHER" id="PTHR45641:SF19">
    <property type="entry name" value="NEPHROCYSTIN-3"/>
    <property type="match status" value="1"/>
</dbReference>
<dbReference type="PROSITE" id="PS50293">
    <property type="entry name" value="TPR_REGION"/>
    <property type="match status" value="1"/>
</dbReference>
<dbReference type="PROSITE" id="PS50005">
    <property type="entry name" value="TPR"/>
    <property type="match status" value="2"/>
</dbReference>
<dbReference type="SMART" id="SM00028">
    <property type="entry name" value="TPR"/>
    <property type="match status" value="9"/>
</dbReference>
<dbReference type="STRING" id="575540.Isop_3600"/>
<keyword evidence="2 3" id="KW-0802">TPR repeat</keyword>
<feature type="compositionally biased region" description="Low complexity" evidence="4">
    <location>
        <begin position="41"/>
        <end position="50"/>
    </location>
</feature>
<dbReference type="SUPFAM" id="SSF48452">
    <property type="entry name" value="TPR-like"/>
    <property type="match status" value="2"/>
</dbReference>
<dbReference type="KEGG" id="ipa:Isop_3600"/>
<proteinExistence type="predicted"/>
<gene>
    <name evidence="5" type="ordered locus">Isop_3600</name>
</gene>
<feature type="region of interest" description="Disordered" evidence="4">
    <location>
        <begin position="1"/>
        <end position="50"/>
    </location>
</feature>
<dbReference type="eggNOG" id="COG0457">
    <property type="taxonomic scope" value="Bacteria"/>
</dbReference>
<dbReference type="InterPro" id="IPR019734">
    <property type="entry name" value="TPR_rpt"/>
</dbReference>
<evidence type="ECO:0000313" key="5">
    <source>
        <dbReference type="EMBL" id="ADV64157.1"/>
    </source>
</evidence>
<dbReference type="Gene3D" id="1.25.40.10">
    <property type="entry name" value="Tetratricopeptide repeat domain"/>
    <property type="match status" value="6"/>
</dbReference>
<evidence type="ECO:0000256" key="3">
    <source>
        <dbReference type="PROSITE-ProRule" id="PRU00339"/>
    </source>
</evidence>
<sequence length="638" mass="69744">MEPEREPTTPSWPRSQAESSGTPSPRLESQGSPDIEEPRATEPTGPAETTAQAWYDRGVAAYEAGRWEEAVEALTKALELHDASRTDPRDEAVTRHHLGLALEALGRTEEAIEEYRAAAAALETARQALDPKSDSSNARRLTAELANALGTLAGALDPSDPSEAIELNRRAVGLLDEVIAGANEDDPALSCETRATRASLLSSLGYLLRETGRSDEAVRVFGEAVTAYRDLIAQGRLDLRADEAIAWSNYIFTLEELQRIEEALAPASAAVKLFAERVARGAWEHRLDQARALGRAARVLDRMGRPDEAAVEYPKALAVLENLVASAPASACQPDEAREELAALHYQYGGVLDSLGHYRDALVHYRAAVADYQALVKAGRSDLRAELANAHTNLGSVLGTQGRLEDAVPHFLEAVALDGALAQEGRRERMAELIDAQVNLGLAYQAMGRPRDAAARYEKAVEGHDLLDPALYLARAGDHAQTLARLGLILEELGCRNEALSRFEQARDLLAGLLADGHDEWQSDHAMILSHIGRNLVALGRPEEAEVILNQALRLLEELTELPESDPDLRAEVARTRITLGHALRGLGRDHQAREQYRQADHDLVQLLANEKRDEHQAMRDRLVIHLRLVEEPQAVGS</sequence>
<dbReference type="Proteomes" id="UP000008631">
    <property type="component" value="Chromosome"/>
</dbReference>
<dbReference type="PANTHER" id="PTHR45641">
    <property type="entry name" value="TETRATRICOPEPTIDE REPEAT PROTEIN (AFU_ORTHOLOGUE AFUA_6G03870)"/>
    <property type="match status" value="1"/>
</dbReference>
<dbReference type="Pfam" id="PF13424">
    <property type="entry name" value="TPR_12"/>
    <property type="match status" value="2"/>
</dbReference>
<dbReference type="EMBL" id="CP002353">
    <property type="protein sequence ID" value="ADV64157.1"/>
    <property type="molecule type" value="Genomic_DNA"/>
</dbReference>
<evidence type="ECO:0000256" key="4">
    <source>
        <dbReference type="SAM" id="MobiDB-lite"/>
    </source>
</evidence>
<evidence type="ECO:0000256" key="1">
    <source>
        <dbReference type="ARBA" id="ARBA00022737"/>
    </source>
</evidence>
<dbReference type="AlphaFoldDB" id="E8QYH4"/>
<dbReference type="RefSeq" id="WP_013566445.1">
    <property type="nucleotide sequence ID" value="NC_014962.1"/>
</dbReference>
<feature type="repeat" description="TPR" evidence="3">
    <location>
        <begin position="388"/>
        <end position="421"/>
    </location>
</feature>
<dbReference type="InterPro" id="IPR011990">
    <property type="entry name" value="TPR-like_helical_dom_sf"/>
</dbReference>
<feature type="compositionally biased region" description="Polar residues" evidence="4">
    <location>
        <begin position="8"/>
        <end position="32"/>
    </location>
</feature>
<name>E8QYH4_ISOPI</name>
<dbReference type="Pfam" id="PF13374">
    <property type="entry name" value="TPR_10"/>
    <property type="match status" value="1"/>
</dbReference>
<keyword evidence="6" id="KW-1185">Reference proteome</keyword>
<dbReference type="InParanoid" id="E8QYH4"/>
<evidence type="ECO:0000256" key="2">
    <source>
        <dbReference type="ARBA" id="ARBA00022803"/>
    </source>
</evidence>
<reference key="1">
    <citation type="submission" date="2010-11" db="EMBL/GenBank/DDBJ databases">
        <title>The complete sequence of chromosome of Isophaera pallida ATCC 43644.</title>
        <authorList>
            <consortium name="US DOE Joint Genome Institute (JGI-PGF)"/>
            <person name="Lucas S."/>
            <person name="Copeland A."/>
            <person name="Lapidus A."/>
            <person name="Bruce D."/>
            <person name="Goodwin L."/>
            <person name="Pitluck S."/>
            <person name="Kyrpides N."/>
            <person name="Mavromatis K."/>
            <person name="Pagani I."/>
            <person name="Ivanova N."/>
            <person name="Saunders E."/>
            <person name="Brettin T."/>
            <person name="Detter J.C."/>
            <person name="Han C."/>
            <person name="Tapia R."/>
            <person name="Land M."/>
            <person name="Hauser L."/>
            <person name="Markowitz V."/>
            <person name="Cheng J.-F."/>
            <person name="Hugenholtz P."/>
            <person name="Woyke T."/>
            <person name="Wu D."/>
            <person name="Eisen J.A."/>
        </authorList>
    </citation>
    <scope>NUCLEOTIDE SEQUENCE</scope>
    <source>
        <strain>ATCC 43644</strain>
    </source>
</reference>
<keyword evidence="1" id="KW-0677">Repeat</keyword>
<evidence type="ECO:0000313" key="6">
    <source>
        <dbReference type="Proteomes" id="UP000008631"/>
    </source>
</evidence>
<dbReference type="HOGENOM" id="CLU_428825_0_0_0"/>
<accession>E8QYH4</accession>